<comment type="caution">
    <text evidence="10">The sequence shown here is derived from an EMBL/GenBank/DDBJ whole genome shotgun (WGS) entry which is preliminary data.</text>
</comment>
<dbReference type="EMBL" id="WIWI01000059">
    <property type="protein sequence ID" value="MQT91366.1"/>
    <property type="molecule type" value="Genomic_DNA"/>
</dbReference>
<feature type="transmembrane region" description="Helical" evidence="8">
    <location>
        <begin position="321"/>
        <end position="345"/>
    </location>
</feature>
<feature type="transmembrane region" description="Helical" evidence="8">
    <location>
        <begin position="365"/>
        <end position="385"/>
    </location>
</feature>
<keyword evidence="5 8" id="KW-0812">Transmembrane</keyword>
<feature type="transmembrane region" description="Helical" evidence="8">
    <location>
        <begin position="164"/>
        <end position="192"/>
    </location>
</feature>
<dbReference type="PANTHER" id="PTHR33908:SF3">
    <property type="entry name" value="UNDECAPRENYL PHOSPHATE-ALPHA-4-AMINO-4-DEOXY-L-ARABINOSE ARABINOSYL TRANSFERASE"/>
    <property type="match status" value="1"/>
</dbReference>
<dbReference type="STRING" id="1608996.TU84_22180"/>
<evidence type="ECO:0000256" key="5">
    <source>
        <dbReference type="ARBA" id="ARBA00022692"/>
    </source>
</evidence>
<evidence type="ECO:0000256" key="3">
    <source>
        <dbReference type="ARBA" id="ARBA00022676"/>
    </source>
</evidence>
<dbReference type="OrthoDB" id="9775035at2"/>
<keyword evidence="6 8" id="KW-1133">Transmembrane helix</keyword>
<evidence type="ECO:0000256" key="1">
    <source>
        <dbReference type="ARBA" id="ARBA00004651"/>
    </source>
</evidence>
<proteinExistence type="predicted"/>
<feature type="transmembrane region" description="Helical" evidence="8">
    <location>
        <begin position="111"/>
        <end position="129"/>
    </location>
</feature>
<feature type="transmembrane region" description="Helical" evidence="8">
    <location>
        <begin position="81"/>
        <end position="99"/>
    </location>
</feature>
<keyword evidence="2" id="KW-1003">Cell membrane</keyword>
<dbReference type="AlphaFoldDB" id="A0A0J6I1D8"/>
<feature type="domain" description="Glycosyltransferase RgtA/B/C/D-like" evidence="9">
    <location>
        <begin position="61"/>
        <end position="225"/>
    </location>
</feature>
<dbReference type="InterPro" id="IPR038731">
    <property type="entry name" value="RgtA/B/C-like"/>
</dbReference>
<dbReference type="Proteomes" id="UP000441404">
    <property type="component" value="Unassembled WGS sequence"/>
</dbReference>
<name>A0A0J6I1D8_9PSED</name>
<evidence type="ECO:0000256" key="6">
    <source>
        <dbReference type="ARBA" id="ARBA00022989"/>
    </source>
</evidence>
<feature type="transmembrane region" description="Helical" evidence="8">
    <location>
        <begin position="297"/>
        <end position="315"/>
    </location>
</feature>
<comment type="subcellular location">
    <subcellularLocation>
        <location evidence="1">Cell membrane</location>
        <topology evidence="1">Multi-pass membrane protein</topology>
    </subcellularLocation>
</comment>
<evidence type="ECO:0000256" key="8">
    <source>
        <dbReference type="SAM" id="Phobius"/>
    </source>
</evidence>
<dbReference type="GO" id="GO:0010041">
    <property type="term" value="P:response to iron(III) ion"/>
    <property type="evidence" value="ECO:0007669"/>
    <property type="project" value="TreeGrafter"/>
</dbReference>
<dbReference type="RefSeq" id="WP_048372964.1">
    <property type="nucleotide sequence ID" value="NZ_JYLD01000017.1"/>
</dbReference>
<dbReference type="InterPro" id="IPR050297">
    <property type="entry name" value="LipidA_mod_glycosyltrf_83"/>
</dbReference>
<evidence type="ECO:0000256" key="2">
    <source>
        <dbReference type="ARBA" id="ARBA00022475"/>
    </source>
</evidence>
<evidence type="ECO:0000313" key="11">
    <source>
        <dbReference type="EMBL" id="MQT91366.1"/>
    </source>
</evidence>
<dbReference type="EMBL" id="WIWJ01000050">
    <property type="protein sequence ID" value="MQT49315.1"/>
    <property type="molecule type" value="Genomic_DNA"/>
</dbReference>
<feature type="transmembrane region" description="Helical" evidence="8">
    <location>
        <begin position="212"/>
        <end position="230"/>
    </location>
</feature>
<dbReference type="GO" id="GO:0009103">
    <property type="term" value="P:lipopolysaccharide biosynthetic process"/>
    <property type="evidence" value="ECO:0007669"/>
    <property type="project" value="UniProtKB-ARBA"/>
</dbReference>
<keyword evidence="7 8" id="KW-0472">Membrane</keyword>
<evidence type="ECO:0000313" key="13">
    <source>
        <dbReference type="Proteomes" id="UP000489190"/>
    </source>
</evidence>
<dbReference type="PANTHER" id="PTHR33908">
    <property type="entry name" value="MANNOSYLTRANSFERASE YKCB-RELATED"/>
    <property type="match status" value="1"/>
</dbReference>
<gene>
    <name evidence="11" type="ORF">GHO39_19820</name>
    <name evidence="10" type="ORF">GHO40_21645</name>
</gene>
<evidence type="ECO:0000259" key="9">
    <source>
        <dbReference type="Pfam" id="PF13231"/>
    </source>
</evidence>
<dbReference type="GO" id="GO:0005886">
    <property type="term" value="C:plasma membrane"/>
    <property type="evidence" value="ECO:0007669"/>
    <property type="project" value="UniProtKB-SubCell"/>
</dbReference>
<evidence type="ECO:0000256" key="4">
    <source>
        <dbReference type="ARBA" id="ARBA00022679"/>
    </source>
</evidence>
<dbReference type="GO" id="GO:0016763">
    <property type="term" value="F:pentosyltransferase activity"/>
    <property type="evidence" value="ECO:0007669"/>
    <property type="project" value="TreeGrafter"/>
</dbReference>
<evidence type="ECO:0000256" key="7">
    <source>
        <dbReference type="ARBA" id="ARBA00023136"/>
    </source>
</evidence>
<dbReference type="Proteomes" id="UP000489190">
    <property type="component" value="Unassembled WGS sequence"/>
</dbReference>
<protein>
    <submittedName>
        <fullName evidence="10">Phospholipid carrier-dependent glycosyltransferase</fullName>
    </submittedName>
</protein>
<organism evidence="10 12">
    <name type="scientific">Pseudomonas helleri</name>
    <dbReference type="NCBI Taxonomy" id="1608996"/>
    <lineage>
        <taxon>Bacteria</taxon>
        <taxon>Pseudomonadati</taxon>
        <taxon>Pseudomonadota</taxon>
        <taxon>Gammaproteobacteria</taxon>
        <taxon>Pseudomonadales</taxon>
        <taxon>Pseudomonadaceae</taxon>
        <taxon>Pseudomonas</taxon>
    </lineage>
</organism>
<keyword evidence="4 10" id="KW-0808">Transferase</keyword>
<keyword evidence="3" id="KW-0328">Glycosyltransferase</keyword>
<feature type="transmembrane region" description="Helical" evidence="8">
    <location>
        <begin position="135"/>
        <end position="152"/>
    </location>
</feature>
<sequence length="488" mass="53627">MRLTRPALLLLLLGCVLMFFALGNHHLQGSTESRVAGIAMQMHLSQDWVTPSLLNEPFLEKPPLSLWLDATAIQLSGGQLFAVRLASAIAGLCSIMLLFTMLRRFGRPTAMAWTAAAMLATMGSFWANARQVGEDSLLTLGVSIALLAFYQASRQPRFAAGSWLLFAAGIAIATLSKGVFGLALPGVVIFTYLLCDSLINKRFAVNDWLRPALMTLVGLIPLLIWLCVLYQRGGLQAVSEVVLTNSIGRFSGSFVEAGHYEPFYYYLRKLPESFLPWNLLTFLGLWHFRKQLRSNPYLLFFCVWLLAQYLMLNIASSKRAVYLMSLTPAAAVIAAEYAGVVLQWLRKKSQDSAIAKFLSDYHRSLAIALLAGVVTTYLISAAVWAPRADRSESFQPVAAQVISLQASGKHIALLQPDERLGAVVFYSQQLPHTLNSAAELQAFLAESPDNIAVIDKTEVPGVALKVLDTVSVGRHHFYFVTLAPASED</sequence>
<reference evidence="12 13" key="1">
    <citation type="submission" date="2019-10" db="EMBL/GenBank/DDBJ databases">
        <title>Evaluation of single-gene subtyping targets for Pseudomonas.</title>
        <authorList>
            <person name="Reichler S.J."/>
            <person name="Orsi R.H."/>
            <person name="Wiedmann M."/>
            <person name="Martin N.H."/>
            <person name="Murphy S.I."/>
        </authorList>
    </citation>
    <scope>NUCLEOTIDE SEQUENCE [LARGE SCALE GENOMIC DNA]</scope>
    <source>
        <strain evidence="11 13">FSL R10-3254</strain>
        <strain evidence="10 12">FSL R10-3257</strain>
    </source>
</reference>
<evidence type="ECO:0000313" key="12">
    <source>
        <dbReference type="Proteomes" id="UP000441404"/>
    </source>
</evidence>
<dbReference type="Pfam" id="PF13231">
    <property type="entry name" value="PMT_2"/>
    <property type="match status" value="1"/>
</dbReference>
<evidence type="ECO:0000313" key="10">
    <source>
        <dbReference type="EMBL" id="MQT49315.1"/>
    </source>
</evidence>
<accession>A0A0J6I1D8</accession>